<proteinExistence type="predicted"/>
<keyword evidence="3" id="KW-1185">Reference proteome</keyword>
<evidence type="ECO:0000313" key="3">
    <source>
        <dbReference type="Proteomes" id="UP000239366"/>
    </source>
</evidence>
<keyword evidence="1" id="KW-0472">Membrane</keyword>
<evidence type="ECO:0000313" key="2">
    <source>
        <dbReference type="EMBL" id="PQJ14839.1"/>
    </source>
</evidence>
<feature type="transmembrane region" description="Helical" evidence="1">
    <location>
        <begin position="229"/>
        <end position="248"/>
    </location>
</feature>
<keyword evidence="1" id="KW-0812">Transmembrane</keyword>
<feature type="transmembrane region" description="Helical" evidence="1">
    <location>
        <begin position="136"/>
        <end position="156"/>
    </location>
</feature>
<sequence length="450" mass="46681">MPYSLLVIVSLVALIIFCSLRLKWHPVFSLLTAALLGGLVLGLNPKELSKTIAAGFGSTLGSIGLVIALGTVIGHYLEQTGGTRYIADKLLQWTGPARAPWALNIAGFVISIPVFCDSGFIVLSPLTKSLAQRSNWSRLVLSIALATGLYAAHVFVPPTPGPLAAAALLDANLGLLLGWGLVVGLIAATTGYLWAHYGLSSQKAKEDLQELKSEELIQSSHSAGGTGHFLPVLIPVLLIGLGSVANWPGSALESAGMFTFVLQFLGSPVIALGVGLLFSFLLAKRYAVKEQQSWILKAFEQAGVILLVTGTGGAFGAVLKTVDLASMLPLSGDSAWGALLVFFALAALLKSAQGSSTVAILTVSSIAAPLLGEVGLANSLGRVCAVLAIGAGAMTVSHVNDSYFWVVNQFSGLTVKQSLRSLTLATGLQGVVSIACVIALYLVLGSTFES</sequence>
<dbReference type="EMBL" id="MQVX01000001">
    <property type="protein sequence ID" value="PQJ14839.1"/>
    <property type="molecule type" value="Genomic_DNA"/>
</dbReference>
<evidence type="ECO:0000256" key="1">
    <source>
        <dbReference type="SAM" id="Phobius"/>
    </source>
</evidence>
<dbReference type="Proteomes" id="UP000239366">
    <property type="component" value="Unassembled WGS sequence"/>
</dbReference>
<dbReference type="PANTHER" id="PTHR30354:SF11">
    <property type="entry name" value="PERMEASE"/>
    <property type="match status" value="1"/>
</dbReference>
<accession>A0A2S7T4I3</accession>
<reference evidence="3" key="1">
    <citation type="submission" date="2016-11" db="EMBL/GenBank/DDBJ databases">
        <title>Trade-off between light-utilization and light-protection in marine flavobacteria.</title>
        <authorList>
            <person name="Kumagai Y."/>
            <person name="Yoshizawa S."/>
            <person name="Kogure K."/>
        </authorList>
    </citation>
    <scope>NUCLEOTIDE SEQUENCE [LARGE SCALE GENOMIC DNA]</scope>
    <source>
        <strain evidence="3">SG-18</strain>
    </source>
</reference>
<dbReference type="GO" id="GO:0015128">
    <property type="term" value="F:gluconate transmembrane transporter activity"/>
    <property type="evidence" value="ECO:0007669"/>
    <property type="project" value="InterPro"/>
</dbReference>
<comment type="caution">
    <text evidence="2">The sequence shown here is derived from an EMBL/GenBank/DDBJ whole genome shotgun (WGS) entry which is preliminary data.</text>
</comment>
<feature type="transmembrane region" description="Helical" evidence="1">
    <location>
        <begin position="52"/>
        <end position="77"/>
    </location>
</feature>
<feature type="transmembrane region" description="Helical" evidence="1">
    <location>
        <begin position="422"/>
        <end position="444"/>
    </location>
</feature>
<feature type="transmembrane region" description="Helical" evidence="1">
    <location>
        <begin position="304"/>
        <end position="322"/>
    </location>
</feature>
<organism evidence="2 3">
    <name type="scientific">Aureicoccus marinus</name>
    <dbReference type="NCBI Taxonomy" id="754435"/>
    <lineage>
        <taxon>Bacteria</taxon>
        <taxon>Pseudomonadati</taxon>
        <taxon>Bacteroidota</taxon>
        <taxon>Flavobacteriia</taxon>
        <taxon>Flavobacteriales</taxon>
        <taxon>Flavobacteriaceae</taxon>
        <taxon>Aureicoccus</taxon>
    </lineage>
</organism>
<protein>
    <submittedName>
        <fullName evidence="2">Gluconate transporter</fullName>
    </submittedName>
</protein>
<dbReference type="AlphaFoldDB" id="A0A2S7T4I3"/>
<keyword evidence="1" id="KW-1133">Transmembrane helix</keyword>
<feature type="transmembrane region" description="Helical" evidence="1">
    <location>
        <begin position="101"/>
        <end position="124"/>
    </location>
</feature>
<feature type="transmembrane region" description="Helical" evidence="1">
    <location>
        <begin position="334"/>
        <end position="352"/>
    </location>
</feature>
<feature type="transmembrane region" description="Helical" evidence="1">
    <location>
        <begin position="260"/>
        <end position="283"/>
    </location>
</feature>
<feature type="transmembrane region" description="Helical" evidence="1">
    <location>
        <begin position="5"/>
        <end position="22"/>
    </location>
</feature>
<feature type="transmembrane region" description="Helical" evidence="1">
    <location>
        <begin position="176"/>
        <end position="195"/>
    </location>
</feature>
<dbReference type="InterPro" id="IPR003474">
    <property type="entry name" value="Glcn_transporter"/>
</dbReference>
<dbReference type="GO" id="GO:0005886">
    <property type="term" value="C:plasma membrane"/>
    <property type="evidence" value="ECO:0007669"/>
    <property type="project" value="TreeGrafter"/>
</dbReference>
<dbReference type="RefSeq" id="WP_105000480.1">
    <property type="nucleotide sequence ID" value="NZ_MQVX01000001.1"/>
</dbReference>
<dbReference type="OrthoDB" id="9787129at2"/>
<name>A0A2S7T4I3_9FLAO</name>
<feature type="transmembrane region" description="Helical" evidence="1">
    <location>
        <begin position="28"/>
        <end position="45"/>
    </location>
</feature>
<gene>
    <name evidence="2" type="ORF">BST99_02995</name>
</gene>
<dbReference type="Pfam" id="PF02447">
    <property type="entry name" value="GntP_permease"/>
    <property type="match status" value="1"/>
</dbReference>
<dbReference type="PANTHER" id="PTHR30354">
    <property type="entry name" value="GNT FAMILY GLUCONATE TRANSPORTER"/>
    <property type="match status" value="1"/>
</dbReference>